<proteinExistence type="predicted"/>
<accession>A0A1C3XJW0</accession>
<sequence>MTLLAFFLLLAAILVSFSRVYIGTHYISDIMGGALTGIFAAIIVKTLYKPETRVDRFITSIL</sequence>
<reference evidence="4" key="1">
    <citation type="submission" date="2016-08" db="EMBL/GenBank/DDBJ databases">
        <authorList>
            <person name="Varghese N."/>
            <person name="Submissions Spin"/>
        </authorList>
    </citation>
    <scope>NUCLEOTIDE SEQUENCE [LARGE SCALE GENOMIC DNA]</scope>
    <source>
        <strain evidence="4">P1-7</strain>
    </source>
</reference>
<dbReference type="EMBL" id="FMAF01000051">
    <property type="protein sequence ID" value="SCB52571.1"/>
    <property type="molecule type" value="Genomic_DNA"/>
</dbReference>
<keyword evidence="1" id="KW-1133">Transmembrane helix</keyword>
<feature type="domain" description="Phosphatidic acid phosphatase type 2/haloperoxidase" evidence="2">
    <location>
        <begin position="2"/>
        <end position="50"/>
    </location>
</feature>
<keyword evidence="1" id="KW-0472">Membrane</keyword>
<evidence type="ECO:0000313" key="3">
    <source>
        <dbReference type="EMBL" id="SCB52571.1"/>
    </source>
</evidence>
<name>A0A1C3XJW0_9HYPH</name>
<feature type="transmembrane region" description="Helical" evidence="1">
    <location>
        <begin position="28"/>
        <end position="48"/>
    </location>
</feature>
<dbReference type="RefSeq" id="WP_245297665.1">
    <property type="nucleotide sequence ID" value="NZ_FMAF01000051.1"/>
</dbReference>
<dbReference type="SUPFAM" id="SSF48317">
    <property type="entry name" value="Acid phosphatase/Vanadium-dependent haloperoxidase"/>
    <property type="match status" value="1"/>
</dbReference>
<organism evidence="3 4">
    <name type="scientific">Rhizobium lusitanum</name>
    <dbReference type="NCBI Taxonomy" id="293958"/>
    <lineage>
        <taxon>Bacteria</taxon>
        <taxon>Pseudomonadati</taxon>
        <taxon>Pseudomonadota</taxon>
        <taxon>Alphaproteobacteria</taxon>
        <taxon>Hyphomicrobiales</taxon>
        <taxon>Rhizobiaceae</taxon>
        <taxon>Rhizobium/Agrobacterium group</taxon>
        <taxon>Rhizobium</taxon>
    </lineage>
</organism>
<protein>
    <submittedName>
        <fullName evidence="3">PAP2 superfamily protein</fullName>
    </submittedName>
</protein>
<dbReference type="AlphaFoldDB" id="A0A1C3XJW0"/>
<dbReference type="Pfam" id="PF01569">
    <property type="entry name" value="PAP2"/>
    <property type="match status" value="1"/>
</dbReference>
<gene>
    <name evidence="3" type="ORF">GA0061101_15113</name>
</gene>
<dbReference type="Gene3D" id="1.20.144.10">
    <property type="entry name" value="Phosphatidic acid phosphatase type 2/haloperoxidase"/>
    <property type="match status" value="1"/>
</dbReference>
<evidence type="ECO:0000256" key="1">
    <source>
        <dbReference type="SAM" id="Phobius"/>
    </source>
</evidence>
<dbReference type="InterPro" id="IPR000326">
    <property type="entry name" value="PAP2/HPO"/>
</dbReference>
<keyword evidence="1" id="KW-0812">Transmembrane</keyword>
<evidence type="ECO:0000313" key="4">
    <source>
        <dbReference type="Proteomes" id="UP000199205"/>
    </source>
</evidence>
<evidence type="ECO:0000259" key="2">
    <source>
        <dbReference type="Pfam" id="PF01569"/>
    </source>
</evidence>
<dbReference type="Proteomes" id="UP000199205">
    <property type="component" value="Unassembled WGS sequence"/>
</dbReference>
<dbReference type="InterPro" id="IPR036938">
    <property type="entry name" value="PAP2/HPO_sf"/>
</dbReference>